<dbReference type="InterPro" id="IPR036691">
    <property type="entry name" value="Endo/exonu/phosph_ase_sf"/>
</dbReference>
<comment type="caution">
    <text evidence="3">The sequence shown here is derived from an EMBL/GenBank/DDBJ whole genome shotgun (WGS) entry which is preliminary data.</text>
</comment>
<name>A0A8H4LBH8_9HYPO</name>
<dbReference type="PANTHER" id="PTHR12121">
    <property type="entry name" value="CARBON CATABOLITE REPRESSOR PROTEIN 4"/>
    <property type="match status" value="1"/>
</dbReference>
<feature type="chain" id="PRO_5034964499" description="Endonuclease/exonuclease/phosphatase domain-containing protein" evidence="1">
    <location>
        <begin position="19"/>
        <end position="295"/>
    </location>
</feature>
<dbReference type="EMBL" id="JAADYS010000974">
    <property type="protein sequence ID" value="KAF4465806.1"/>
    <property type="molecule type" value="Genomic_DNA"/>
</dbReference>
<dbReference type="GO" id="GO:0000175">
    <property type="term" value="F:3'-5'-RNA exonuclease activity"/>
    <property type="evidence" value="ECO:0007669"/>
    <property type="project" value="TreeGrafter"/>
</dbReference>
<keyword evidence="1" id="KW-0732">Signal</keyword>
<evidence type="ECO:0000313" key="4">
    <source>
        <dbReference type="Proteomes" id="UP000554235"/>
    </source>
</evidence>
<accession>A0A8H4LBH8</accession>
<gene>
    <name evidence="3" type="ORF">FALBO_7336</name>
</gene>
<dbReference type="Pfam" id="PF03372">
    <property type="entry name" value="Exo_endo_phos"/>
    <property type="match status" value="1"/>
</dbReference>
<dbReference type="AlphaFoldDB" id="A0A8H4LBH8"/>
<evidence type="ECO:0000259" key="2">
    <source>
        <dbReference type="Pfam" id="PF03372"/>
    </source>
</evidence>
<dbReference type="OrthoDB" id="276515at2759"/>
<dbReference type="InterPro" id="IPR050410">
    <property type="entry name" value="CCR4/nocturin_mRNA_transcr"/>
</dbReference>
<feature type="signal peptide" evidence="1">
    <location>
        <begin position="1"/>
        <end position="18"/>
    </location>
</feature>
<protein>
    <recommendedName>
        <fullName evidence="2">Endonuclease/exonuclease/phosphatase domain-containing protein</fullName>
    </recommendedName>
</protein>
<evidence type="ECO:0000256" key="1">
    <source>
        <dbReference type="SAM" id="SignalP"/>
    </source>
</evidence>
<reference evidence="3 4" key="1">
    <citation type="submission" date="2020-01" db="EMBL/GenBank/DDBJ databases">
        <title>Identification and distribution of gene clusters putatively required for synthesis of sphingolipid metabolism inhibitors in phylogenetically diverse species of the filamentous fungus Fusarium.</title>
        <authorList>
            <person name="Kim H.-S."/>
            <person name="Busman M."/>
            <person name="Brown D.W."/>
            <person name="Divon H."/>
            <person name="Uhlig S."/>
            <person name="Proctor R.H."/>
        </authorList>
    </citation>
    <scope>NUCLEOTIDE SEQUENCE [LARGE SCALE GENOMIC DNA]</scope>
    <source>
        <strain evidence="3 4">NRRL 20459</strain>
    </source>
</reference>
<proteinExistence type="predicted"/>
<dbReference type="SUPFAM" id="SSF56219">
    <property type="entry name" value="DNase I-like"/>
    <property type="match status" value="1"/>
</dbReference>
<dbReference type="PANTHER" id="PTHR12121:SF36">
    <property type="entry name" value="ENDONUCLEASE_EXONUCLEASE_PHOSPHATASE DOMAIN-CONTAINING PROTEIN"/>
    <property type="match status" value="1"/>
</dbReference>
<dbReference type="Gene3D" id="3.60.10.10">
    <property type="entry name" value="Endonuclease/exonuclease/phosphatase"/>
    <property type="match status" value="1"/>
</dbReference>
<dbReference type="CDD" id="cd09083">
    <property type="entry name" value="EEP-1"/>
    <property type="match status" value="1"/>
</dbReference>
<sequence length="295" mass="33425">MKITQFIVFGLSVSGAAAASLDLRLISYNIRLDEDNLEDGERPWPERLPLMASQLNRQIDESDNLLMCLQEGLRPQLQDLQQWFSGPWWDFLGWGRNGGRSGEYSSIIYQKSKWEVTNENTYWFTPGLWQGENKPGAKGWDATHPRIMNVARLKHKQTGASVVYICTHLEYAGKVAARESAKLVAEYANKWSEGGKYPVFVGGDLNHQPGSEPYNNIAARLSDAREVIPPEHHSGFSKTYTGFTSDGSDDELIDYIFVRDKNSVELVDYDVLNNKPGRTWISDHRPVVVNVKVPY</sequence>
<evidence type="ECO:0000313" key="3">
    <source>
        <dbReference type="EMBL" id="KAF4465806.1"/>
    </source>
</evidence>
<feature type="domain" description="Endonuclease/exonuclease/phosphatase" evidence="2">
    <location>
        <begin position="26"/>
        <end position="284"/>
    </location>
</feature>
<keyword evidence="4" id="KW-1185">Reference proteome</keyword>
<dbReference type="Proteomes" id="UP000554235">
    <property type="component" value="Unassembled WGS sequence"/>
</dbReference>
<dbReference type="InterPro" id="IPR005135">
    <property type="entry name" value="Endo/exonuclease/phosphatase"/>
</dbReference>
<organism evidence="3 4">
    <name type="scientific">Fusarium albosuccineum</name>
    <dbReference type="NCBI Taxonomy" id="1237068"/>
    <lineage>
        <taxon>Eukaryota</taxon>
        <taxon>Fungi</taxon>
        <taxon>Dikarya</taxon>
        <taxon>Ascomycota</taxon>
        <taxon>Pezizomycotina</taxon>
        <taxon>Sordariomycetes</taxon>
        <taxon>Hypocreomycetidae</taxon>
        <taxon>Hypocreales</taxon>
        <taxon>Nectriaceae</taxon>
        <taxon>Fusarium</taxon>
        <taxon>Fusarium decemcellulare species complex</taxon>
    </lineage>
</organism>